<proteinExistence type="predicted"/>
<name>A0A4P2QS38_SORCE</name>
<dbReference type="EMBL" id="CP012672">
    <property type="protein sequence ID" value="AUX33040.1"/>
    <property type="molecule type" value="Genomic_DNA"/>
</dbReference>
<evidence type="ECO:0000313" key="1">
    <source>
        <dbReference type="EMBL" id="AUX33040.1"/>
    </source>
</evidence>
<protein>
    <submittedName>
        <fullName evidence="1">Uncharacterized protein</fullName>
    </submittedName>
</protein>
<sequence length="335" mass="36591">MCLIAITAAGMLVGCGDDAPAQDDGVASAALQCSVKEGATPALLALCAIPGTVGQHLPHMERARFDYDPPGLAVDRIHGRYTPRRGAISWKETPAADSYLRKTKAQGSVTRTANGAVATYDRETIEDSGAVHVTEVEETFQRVERTEGDETFQRCLLTRRTRPAGGGDLDWLTQQGEWDGTSLSYTQERISRTHGGRIQLDGQLQADGSWTESYGGRYGWSDVSESWSGDADGNTLVYWERNWGDEYVWGTDARARDGSLHRYIRHVYEWCVPWDDLTVQADGTGSGSARICVPFYDEESGYEDVVYAACTIAVANGSCAKTCDNGVVYSCNDLL</sequence>
<dbReference type="Proteomes" id="UP000295497">
    <property type="component" value="Chromosome"/>
</dbReference>
<accession>A0A4P2QS38</accession>
<dbReference type="RefSeq" id="WP_129576527.1">
    <property type="nucleotide sequence ID" value="NZ_CP012672.1"/>
</dbReference>
<organism evidence="1 2">
    <name type="scientific">Sorangium cellulosum</name>
    <name type="common">Polyangium cellulosum</name>
    <dbReference type="NCBI Taxonomy" id="56"/>
    <lineage>
        <taxon>Bacteria</taxon>
        <taxon>Pseudomonadati</taxon>
        <taxon>Myxococcota</taxon>
        <taxon>Polyangia</taxon>
        <taxon>Polyangiales</taxon>
        <taxon>Polyangiaceae</taxon>
        <taxon>Sorangium</taxon>
    </lineage>
</organism>
<reference evidence="1 2" key="1">
    <citation type="submission" date="2015-09" db="EMBL/GenBank/DDBJ databases">
        <title>Sorangium comparison.</title>
        <authorList>
            <person name="Zaburannyi N."/>
            <person name="Bunk B."/>
            <person name="Overmann J."/>
            <person name="Mueller R."/>
        </authorList>
    </citation>
    <scope>NUCLEOTIDE SEQUENCE [LARGE SCALE GENOMIC DNA]</scope>
    <source>
        <strain evidence="1 2">So ce836</strain>
    </source>
</reference>
<gene>
    <name evidence="1" type="ORF">SOCE836_051920</name>
</gene>
<evidence type="ECO:0000313" key="2">
    <source>
        <dbReference type="Proteomes" id="UP000295497"/>
    </source>
</evidence>
<dbReference type="AlphaFoldDB" id="A0A4P2QS38"/>